<dbReference type="InterPro" id="IPR004800">
    <property type="entry name" value="KdsD/KpsF-type"/>
</dbReference>
<dbReference type="InterPro" id="IPR046342">
    <property type="entry name" value="CBS_dom_sf"/>
</dbReference>
<name>A0A2Z6ETF1_9BURK</name>
<dbReference type="Pfam" id="PF00571">
    <property type="entry name" value="CBS"/>
    <property type="match status" value="2"/>
</dbReference>
<gene>
    <name evidence="5" type="ORF">MCB1EB_0491</name>
</gene>
<dbReference type="InterPro" id="IPR035474">
    <property type="entry name" value="SIS_Kpsf"/>
</dbReference>
<evidence type="ECO:0000256" key="4">
    <source>
        <dbReference type="PIRNR" id="PIRNR004692"/>
    </source>
</evidence>
<dbReference type="InterPro" id="IPR046348">
    <property type="entry name" value="SIS_dom_sf"/>
</dbReference>
<dbReference type="InterPro" id="IPR001347">
    <property type="entry name" value="SIS_dom"/>
</dbReference>
<evidence type="ECO:0000313" key="5">
    <source>
        <dbReference type="EMBL" id="BBE08652.1"/>
    </source>
</evidence>
<dbReference type="GO" id="GO:0005975">
    <property type="term" value="P:carbohydrate metabolic process"/>
    <property type="evidence" value="ECO:0007669"/>
    <property type="project" value="InterPro"/>
</dbReference>
<dbReference type="PANTHER" id="PTHR42745">
    <property type="match status" value="1"/>
</dbReference>
<dbReference type="NCBIfam" id="TIGR00393">
    <property type="entry name" value="kpsF"/>
    <property type="match status" value="1"/>
</dbReference>
<dbReference type="FunFam" id="3.40.50.10490:FF:000011">
    <property type="entry name" value="Arabinose 5-phosphate isomerase"/>
    <property type="match status" value="1"/>
</dbReference>
<proteinExistence type="inferred from homology"/>
<dbReference type="GO" id="GO:0019146">
    <property type="term" value="F:arabinose-5-phosphate isomerase activity"/>
    <property type="evidence" value="ECO:0007669"/>
    <property type="project" value="UniProtKB-ARBA"/>
</dbReference>
<evidence type="ECO:0000256" key="3">
    <source>
        <dbReference type="ARBA" id="ARBA00023122"/>
    </source>
</evidence>
<protein>
    <submittedName>
        <fullName evidence="5">KpsF/GutQ family sugar isomerase</fullName>
    </submittedName>
</protein>
<keyword evidence="6" id="KW-1185">Reference proteome</keyword>
<dbReference type="EMBL" id="AP018150">
    <property type="protein sequence ID" value="BBE08652.1"/>
    <property type="molecule type" value="Genomic_DNA"/>
</dbReference>
<organism evidence="5 6">
    <name type="scientific">Mycoavidus cysteinexigens</name>
    <dbReference type="NCBI Taxonomy" id="1553431"/>
    <lineage>
        <taxon>Bacteria</taxon>
        <taxon>Pseudomonadati</taxon>
        <taxon>Pseudomonadota</taxon>
        <taxon>Betaproteobacteria</taxon>
        <taxon>Burkholderiales</taxon>
        <taxon>Burkholderiaceae</taxon>
        <taxon>Mycoavidus</taxon>
    </lineage>
</organism>
<comment type="similarity">
    <text evidence="1 4">Belongs to the SIS family. GutQ/KpsF subfamily.</text>
</comment>
<dbReference type="PROSITE" id="PS51464">
    <property type="entry name" value="SIS"/>
    <property type="match status" value="1"/>
</dbReference>
<sequence length="323" mass="34773">MDKETVVQIGSSVLAKEANALHEISKSLYNSGFFDAVNLINSSDGHVIILGLGKSGHIGRKISASLSSTGTPSFFMHPTEAKHGDLGMLTSDDIVILISFSGKTEEIVNLMPTLKQRRIPIISITGDDKSPLALNADICLSFKIEKEACSFNIVPTVSTSATLALGDALAIALMELKGFSDKDFSKNHPSGSLGKSLTTLVSDIVVTMEDSPYVYPETSLIDALVILAEKKYGFIVIINDKGLPLGLLSDGDIKEIIKQSPDLAETNVSQFMKKTIKTVSQNTLASKAADYMRRNRITALVAVDKSSMFFGVSNIKVLEEHGF</sequence>
<dbReference type="SUPFAM" id="SSF53697">
    <property type="entry name" value="SIS domain"/>
    <property type="match status" value="1"/>
</dbReference>
<reference evidence="5 6" key="1">
    <citation type="journal article" date="2018" name="Microbes Environ.">
        <title>Comparative Genomic Insights into Endofungal Lifestyles of Two Bacterial Endosymbionts, Mycoavidus cysteinexigens and Burkholderia rhizoxinica.</title>
        <authorList>
            <person name="Sharmin D."/>
            <person name="Guo Y."/>
            <person name="Nishizawa T."/>
            <person name="Ohshima S."/>
            <person name="Sato Y."/>
            <person name="Takashima Y."/>
            <person name="Narisawa K."/>
            <person name="Ohta H."/>
        </authorList>
    </citation>
    <scope>NUCLEOTIDE SEQUENCE [LARGE SCALE GENOMIC DNA]</scope>
    <source>
        <strain evidence="5 6">B1-EB</strain>
    </source>
</reference>
<dbReference type="Gene3D" id="3.10.580.10">
    <property type="entry name" value="CBS-domain"/>
    <property type="match status" value="1"/>
</dbReference>
<dbReference type="PROSITE" id="PS51371">
    <property type="entry name" value="CBS"/>
    <property type="match status" value="1"/>
</dbReference>
<dbReference type="AlphaFoldDB" id="A0A2Z6ETF1"/>
<dbReference type="InterPro" id="IPR050986">
    <property type="entry name" value="GutQ/KpsF_isomerases"/>
</dbReference>
<dbReference type="GO" id="GO:1901135">
    <property type="term" value="P:carbohydrate derivative metabolic process"/>
    <property type="evidence" value="ECO:0007669"/>
    <property type="project" value="InterPro"/>
</dbReference>
<keyword evidence="5" id="KW-0413">Isomerase</keyword>
<keyword evidence="2" id="KW-0677">Repeat</keyword>
<dbReference type="SUPFAM" id="SSF54631">
    <property type="entry name" value="CBS-domain pair"/>
    <property type="match status" value="1"/>
</dbReference>
<evidence type="ECO:0000313" key="6">
    <source>
        <dbReference type="Proteomes" id="UP000282597"/>
    </source>
</evidence>
<evidence type="ECO:0000256" key="1">
    <source>
        <dbReference type="ARBA" id="ARBA00008165"/>
    </source>
</evidence>
<dbReference type="InterPro" id="IPR000644">
    <property type="entry name" value="CBS_dom"/>
</dbReference>
<dbReference type="RefSeq" id="WP_045363153.1">
    <property type="nucleotide sequence ID" value="NZ_AP018150.1"/>
</dbReference>
<keyword evidence="3" id="KW-0129">CBS domain</keyword>
<dbReference type="Gene3D" id="3.40.50.10490">
    <property type="entry name" value="Glucose-6-phosphate isomerase like protein, domain 1"/>
    <property type="match status" value="1"/>
</dbReference>
<dbReference type="CDD" id="cd05014">
    <property type="entry name" value="SIS_Kpsf"/>
    <property type="match status" value="1"/>
</dbReference>
<evidence type="ECO:0000256" key="2">
    <source>
        <dbReference type="ARBA" id="ARBA00022737"/>
    </source>
</evidence>
<dbReference type="Proteomes" id="UP000282597">
    <property type="component" value="Chromosome"/>
</dbReference>
<dbReference type="KEGG" id="mcys:MCB1EB_0491"/>
<dbReference type="PANTHER" id="PTHR42745:SF1">
    <property type="entry name" value="ARABINOSE 5-PHOSPHATE ISOMERASE KDSD"/>
    <property type="match status" value="1"/>
</dbReference>
<dbReference type="Pfam" id="PF01380">
    <property type="entry name" value="SIS"/>
    <property type="match status" value="1"/>
</dbReference>
<dbReference type="PIRSF" id="PIRSF004692">
    <property type="entry name" value="KdsD_KpsF"/>
    <property type="match status" value="1"/>
</dbReference>
<dbReference type="GO" id="GO:0097367">
    <property type="term" value="F:carbohydrate derivative binding"/>
    <property type="evidence" value="ECO:0007669"/>
    <property type="project" value="InterPro"/>
</dbReference>
<accession>A0A2Z6ETF1</accession>